<dbReference type="EMBL" id="JADINH010000174">
    <property type="protein sequence ID" value="MBO8416444.1"/>
    <property type="molecule type" value="Genomic_DNA"/>
</dbReference>
<proteinExistence type="predicted"/>
<sequence>MLTKHLPKPSKLASFNDPKTDAEWEEYFAYRKKYDMPMSEEEQLALATKLLDIDPKNPEFGILARKLPMDPASAMSYKKLFGLKAVSDVNLYDAKLAFPDEF</sequence>
<protein>
    <submittedName>
        <fullName evidence="1">Uncharacterized protein</fullName>
    </submittedName>
</protein>
<gene>
    <name evidence="1" type="ORF">IAB19_08700</name>
</gene>
<evidence type="ECO:0000313" key="1">
    <source>
        <dbReference type="EMBL" id="MBO8416444.1"/>
    </source>
</evidence>
<dbReference type="Proteomes" id="UP000823631">
    <property type="component" value="Unassembled WGS sequence"/>
</dbReference>
<comment type="caution">
    <text evidence="1">The sequence shown here is derived from an EMBL/GenBank/DDBJ whole genome shotgun (WGS) entry which is preliminary data.</text>
</comment>
<organism evidence="1 2">
    <name type="scientific">Candidatus Avisuccinivibrio stercorigallinarum</name>
    <dbReference type="NCBI Taxonomy" id="2840704"/>
    <lineage>
        <taxon>Bacteria</taxon>
        <taxon>Pseudomonadati</taxon>
        <taxon>Pseudomonadota</taxon>
        <taxon>Gammaproteobacteria</taxon>
        <taxon>Aeromonadales</taxon>
        <taxon>Succinivibrionaceae</taxon>
        <taxon>Succinivibrionaceae incertae sedis</taxon>
        <taxon>Candidatus Avisuccinivibrio</taxon>
    </lineage>
</organism>
<dbReference type="AlphaFoldDB" id="A0A9D9DD87"/>
<reference evidence="1" key="1">
    <citation type="submission" date="2020-10" db="EMBL/GenBank/DDBJ databases">
        <authorList>
            <person name="Gilroy R."/>
        </authorList>
    </citation>
    <scope>NUCLEOTIDE SEQUENCE</scope>
    <source>
        <strain evidence="1">17213</strain>
    </source>
</reference>
<reference evidence="1" key="2">
    <citation type="journal article" date="2021" name="PeerJ">
        <title>Extensive microbial diversity within the chicken gut microbiome revealed by metagenomics and culture.</title>
        <authorList>
            <person name="Gilroy R."/>
            <person name="Ravi A."/>
            <person name="Getino M."/>
            <person name="Pursley I."/>
            <person name="Horton D.L."/>
            <person name="Alikhan N.F."/>
            <person name="Baker D."/>
            <person name="Gharbi K."/>
            <person name="Hall N."/>
            <person name="Watson M."/>
            <person name="Adriaenssens E.M."/>
            <person name="Foster-Nyarko E."/>
            <person name="Jarju S."/>
            <person name="Secka A."/>
            <person name="Antonio M."/>
            <person name="Oren A."/>
            <person name="Chaudhuri R.R."/>
            <person name="La Ragione R."/>
            <person name="Hildebrand F."/>
            <person name="Pallen M.J."/>
        </authorList>
    </citation>
    <scope>NUCLEOTIDE SEQUENCE</scope>
    <source>
        <strain evidence="1">17213</strain>
    </source>
</reference>
<name>A0A9D9DD87_9GAMM</name>
<accession>A0A9D9DD87</accession>
<evidence type="ECO:0000313" key="2">
    <source>
        <dbReference type="Proteomes" id="UP000823631"/>
    </source>
</evidence>